<evidence type="ECO:0000313" key="1">
    <source>
        <dbReference type="EMBL" id="GAT25493.1"/>
    </source>
</evidence>
<dbReference type="GO" id="GO:0008168">
    <property type="term" value="F:methyltransferase activity"/>
    <property type="evidence" value="ECO:0007669"/>
    <property type="project" value="UniProtKB-KW"/>
</dbReference>
<protein>
    <submittedName>
        <fullName evidence="1">Thiol methyltransferase</fullName>
    </submittedName>
</protein>
<dbReference type="EMBL" id="BCWF01000020">
    <property type="protein sequence ID" value="GAT25493.1"/>
    <property type="molecule type" value="Genomic_DNA"/>
</dbReference>
<name>A0A146FJP2_ASPKA</name>
<sequence>MNEHPPMLEQASWPEHPGTKVSYDAAGRWRWRPLFMNDATSIGLRGTTPGYSPARELPQMGMLGCLDAAWIWGEETDRQRGDIVGLM</sequence>
<accession>A0A146FJP2</accession>
<dbReference type="GO" id="GO:0032259">
    <property type="term" value="P:methylation"/>
    <property type="evidence" value="ECO:0007669"/>
    <property type="project" value="UniProtKB-KW"/>
</dbReference>
<dbReference type="AlphaFoldDB" id="A0A146FJP2"/>
<proteinExistence type="predicted"/>
<organism evidence="1 2">
    <name type="scientific">Aspergillus kawachii</name>
    <name type="common">White koji mold</name>
    <name type="synonym">Aspergillus awamori var. kawachi</name>
    <dbReference type="NCBI Taxonomy" id="1069201"/>
    <lineage>
        <taxon>Eukaryota</taxon>
        <taxon>Fungi</taxon>
        <taxon>Dikarya</taxon>
        <taxon>Ascomycota</taxon>
        <taxon>Pezizomycotina</taxon>
        <taxon>Eurotiomycetes</taxon>
        <taxon>Eurotiomycetidae</taxon>
        <taxon>Eurotiales</taxon>
        <taxon>Aspergillaceae</taxon>
        <taxon>Aspergillus</taxon>
        <taxon>Aspergillus subgen. Circumdati</taxon>
    </lineage>
</organism>
<keyword evidence="1" id="KW-0489">Methyltransferase</keyword>
<comment type="caution">
    <text evidence="1">The sequence shown here is derived from an EMBL/GenBank/DDBJ whole genome shotgun (WGS) entry which is preliminary data.</text>
</comment>
<reference evidence="1 2" key="1">
    <citation type="journal article" date="2016" name="DNA Res.">
        <title>Genome sequence of Aspergillus luchuensis NBRC 4314.</title>
        <authorList>
            <person name="Yamada O."/>
            <person name="Machida M."/>
            <person name="Hosoyama A."/>
            <person name="Goto M."/>
            <person name="Takahashi T."/>
            <person name="Futagami T."/>
            <person name="Yamagata Y."/>
            <person name="Takeuchi M."/>
            <person name="Kobayashi T."/>
            <person name="Koike H."/>
            <person name="Abe K."/>
            <person name="Asai K."/>
            <person name="Arita M."/>
            <person name="Fujita N."/>
            <person name="Fukuda K."/>
            <person name="Higa K."/>
            <person name="Horikawa H."/>
            <person name="Ishikawa T."/>
            <person name="Jinno K."/>
            <person name="Kato Y."/>
            <person name="Kirimura K."/>
            <person name="Mizutani O."/>
            <person name="Nakasone K."/>
            <person name="Sano M."/>
            <person name="Shiraishi Y."/>
            <person name="Tsukahara M."/>
            <person name="Gomi K."/>
        </authorList>
    </citation>
    <scope>NUCLEOTIDE SEQUENCE [LARGE SCALE GENOMIC DNA]</scope>
    <source>
        <strain evidence="1 2">RIB 2604</strain>
    </source>
</reference>
<keyword evidence="1" id="KW-0808">Transferase</keyword>
<dbReference type="Proteomes" id="UP000075230">
    <property type="component" value="Unassembled WGS sequence"/>
</dbReference>
<reference evidence="2" key="2">
    <citation type="submission" date="2016-02" db="EMBL/GenBank/DDBJ databases">
        <title>Genome sequencing of Aspergillus luchuensis NBRC 4314.</title>
        <authorList>
            <person name="Yamada O."/>
        </authorList>
    </citation>
    <scope>NUCLEOTIDE SEQUENCE [LARGE SCALE GENOMIC DNA]</scope>
    <source>
        <strain evidence="2">RIB 2604</strain>
    </source>
</reference>
<evidence type="ECO:0000313" key="2">
    <source>
        <dbReference type="Proteomes" id="UP000075230"/>
    </source>
</evidence>
<gene>
    <name evidence="1" type="ORF">RIB2604_02000700</name>
</gene>